<keyword evidence="3 5" id="KW-0378">Hydrolase</keyword>
<reference evidence="8" key="1">
    <citation type="submission" date="2019-02" db="EMBL/GenBank/DDBJ databases">
        <authorList>
            <person name="Pothier F.J."/>
        </authorList>
    </citation>
    <scope>NUCLEOTIDE SEQUENCE</scope>
    <source>
        <strain evidence="8">CI-1B</strain>
    </source>
</reference>
<dbReference type="InterPro" id="IPR050131">
    <property type="entry name" value="Peptidase_S8_subtilisin-like"/>
</dbReference>
<dbReference type="RefSeq" id="WP_139864007.1">
    <property type="nucleotide sequence ID" value="NZ_CAADFC020000031.1"/>
</dbReference>
<feature type="active site" description="Charge relay system" evidence="5">
    <location>
        <position position="270"/>
    </location>
</feature>
<dbReference type="AlphaFoldDB" id="A0A508TWX4"/>
<dbReference type="Proteomes" id="UP000328092">
    <property type="component" value="Unassembled WGS sequence"/>
</dbReference>
<evidence type="ECO:0000313" key="8">
    <source>
        <dbReference type="EMBL" id="VIO78773.1"/>
    </source>
</evidence>
<dbReference type="SUPFAM" id="SSF52743">
    <property type="entry name" value="Subtilisin-like"/>
    <property type="match status" value="1"/>
</dbReference>
<dbReference type="EMBL" id="CAADFC020000031">
    <property type="protein sequence ID" value="VIO78773.1"/>
    <property type="molecule type" value="Genomic_DNA"/>
</dbReference>
<feature type="region of interest" description="Disordered" evidence="6">
    <location>
        <begin position="1"/>
        <end position="24"/>
    </location>
</feature>
<protein>
    <submittedName>
        <fullName evidence="8">Subtilisin DY</fullName>
        <ecNumber evidence="8">3.4.21.62</ecNumber>
    </submittedName>
</protein>
<proteinExistence type="inferred from homology"/>
<sequence length="593" mass="61880">MAASPDDPRSTSTSDRRKPARTTQYMIAPARPGVSGQALTDQLSQFGIETLRTYEARDANFGTPIAVVRLSDDAAATLLRSAAGTLIIEPDVHLRAASFLAPSSFFPPASIGTALGPDMKLTIRIVSEAGAPVEQAAVRLIGEQAASQGLTDSDGRVDLTLRGELPETVSGIFVNARSGFWGLWQHRPYLEADAVNTLTLKPLSLPETLDWGGAAMRFDRLPNQCRGAGIKIALIDSGVATSHEQLTDIDHGVDIRDGGEPSWSKDVIGHGTPCAGIINAAPQTAHGIRGYAPDSELHVCKLPADARCSDLIAALDYCLQNAIDVACLGFGCERGSALIEQRIAAAKQRGVSMIAAAGNSAGAVLFPACSPHVLAVGAIGQTASCPEDTPQAALAATAAAAAGGLFVPPFCCRGPELDLCAPGVAIIVCQAPDSHAVCDGTSLAAAHVAALAALVLADHVDFKGRFVARDLHRVERLFQILKETTQPVGHPWQTGAGLPDAARALGIWSDRRPSAVPLNAGLREMRSAIRQLDRIQFGASEAIPFEPPRGPANVMRLPLNPTQAAFQSAGSGKATVHELKAAMALAGLAEGPR</sequence>
<dbReference type="GO" id="GO:0005615">
    <property type="term" value="C:extracellular space"/>
    <property type="evidence" value="ECO:0007669"/>
    <property type="project" value="TreeGrafter"/>
</dbReference>
<dbReference type="PANTHER" id="PTHR43806">
    <property type="entry name" value="PEPTIDASE S8"/>
    <property type="match status" value="1"/>
</dbReference>
<evidence type="ECO:0000259" key="7">
    <source>
        <dbReference type="Pfam" id="PF00082"/>
    </source>
</evidence>
<dbReference type="Pfam" id="PF00082">
    <property type="entry name" value="Peptidase_S8"/>
    <property type="match status" value="1"/>
</dbReference>
<dbReference type="PANTHER" id="PTHR43806:SF11">
    <property type="entry name" value="CEREVISIN-RELATED"/>
    <property type="match status" value="1"/>
</dbReference>
<dbReference type="OrthoDB" id="9816306at2"/>
<feature type="domain" description="Peptidase S8/S53" evidence="7">
    <location>
        <begin position="227"/>
        <end position="460"/>
    </location>
</feature>
<organism evidence="8 9">
    <name type="scientific">Bradyrhizobium ivorense</name>
    <dbReference type="NCBI Taxonomy" id="2511166"/>
    <lineage>
        <taxon>Bacteria</taxon>
        <taxon>Pseudomonadati</taxon>
        <taxon>Pseudomonadota</taxon>
        <taxon>Alphaproteobacteria</taxon>
        <taxon>Hyphomicrobiales</taxon>
        <taxon>Nitrobacteraceae</taxon>
        <taxon>Bradyrhizobium</taxon>
    </lineage>
</organism>
<evidence type="ECO:0000256" key="4">
    <source>
        <dbReference type="ARBA" id="ARBA00022825"/>
    </source>
</evidence>
<gene>
    <name evidence="8" type="primary">apr</name>
    <name evidence="8" type="ORF">CI1B_74470</name>
</gene>
<dbReference type="PRINTS" id="PR00723">
    <property type="entry name" value="SUBTILISIN"/>
</dbReference>
<dbReference type="EC" id="3.4.21.62" evidence="8"/>
<dbReference type="InterPro" id="IPR015500">
    <property type="entry name" value="Peptidase_S8_subtilisin-rel"/>
</dbReference>
<name>A0A508TWX4_9BRAD</name>
<evidence type="ECO:0000256" key="2">
    <source>
        <dbReference type="ARBA" id="ARBA00022670"/>
    </source>
</evidence>
<accession>A0A508TWX4</accession>
<evidence type="ECO:0000256" key="6">
    <source>
        <dbReference type="SAM" id="MobiDB-lite"/>
    </source>
</evidence>
<feature type="active site" description="Charge relay system" evidence="5">
    <location>
        <position position="236"/>
    </location>
</feature>
<evidence type="ECO:0000256" key="3">
    <source>
        <dbReference type="ARBA" id="ARBA00022801"/>
    </source>
</evidence>
<dbReference type="PROSITE" id="PS00136">
    <property type="entry name" value="SUBTILASE_ASP"/>
    <property type="match status" value="1"/>
</dbReference>
<dbReference type="InterPro" id="IPR036852">
    <property type="entry name" value="Peptidase_S8/S53_dom_sf"/>
</dbReference>
<keyword evidence="9" id="KW-1185">Reference proteome</keyword>
<feature type="compositionally biased region" description="Basic and acidic residues" evidence="6">
    <location>
        <begin position="1"/>
        <end position="17"/>
    </location>
</feature>
<evidence type="ECO:0000256" key="5">
    <source>
        <dbReference type="PROSITE-ProRule" id="PRU01240"/>
    </source>
</evidence>
<keyword evidence="4 5" id="KW-0720">Serine protease</keyword>
<dbReference type="GO" id="GO:0004252">
    <property type="term" value="F:serine-type endopeptidase activity"/>
    <property type="evidence" value="ECO:0007669"/>
    <property type="project" value="UniProtKB-UniRule"/>
</dbReference>
<dbReference type="GO" id="GO:0006508">
    <property type="term" value="P:proteolysis"/>
    <property type="evidence" value="ECO:0007669"/>
    <property type="project" value="UniProtKB-KW"/>
</dbReference>
<keyword evidence="2 5" id="KW-0645">Protease</keyword>
<evidence type="ECO:0000256" key="1">
    <source>
        <dbReference type="ARBA" id="ARBA00011073"/>
    </source>
</evidence>
<dbReference type="InterPro" id="IPR000209">
    <property type="entry name" value="Peptidase_S8/S53_dom"/>
</dbReference>
<dbReference type="PROSITE" id="PS51892">
    <property type="entry name" value="SUBTILASE"/>
    <property type="match status" value="1"/>
</dbReference>
<comment type="similarity">
    <text evidence="1 5">Belongs to the peptidase S8 family.</text>
</comment>
<dbReference type="InterPro" id="IPR023827">
    <property type="entry name" value="Peptidase_S8_Asp-AS"/>
</dbReference>
<comment type="caution">
    <text evidence="8">The sequence shown here is derived from an EMBL/GenBank/DDBJ whole genome shotgun (WGS) entry which is preliminary data.</text>
</comment>
<evidence type="ECO:0000313" key="9">
    <source>
        <dbReference type="Proteomes" id="UP000328092"/>
    </source>
</evidence>
<feature type="active site" description="Charge relay system" evidence="5">
    <location>
        <position position="442"/>
    </location>
</feature>
<dbReference type="Gene3D" id="3.40.50.200">
    <property type="entry name" value="Peptidase S8/S53 domain"/>
    <property type="match status" value="1"/>
</dbReference>